<gene>
    <name evidence="2" type="ORF">GCM10023235_04790</name>
</gene>
<evidence type="ECO:0000313" key="2">
    <source>
        <dbReference type="EMBL" id="GAA4833339.1"/>
    </source>
</evidence>
<name>A0ABP9D7G7_9ACTN</name>
<dbReference type="SUPFAM" id="SSF50978">
    <property type="entry name" value="WD40 repeat-like"/>
    <property type="match status" value="1"/>
</dbReference>
<organism evidence="2 3">
    <name type="scientific">Kitasatospora terrestris</name>
    <dbReference type="NCBI Taxonomy" id="258051"/>
    <lineage>
        <taxon>Bacteria</taxon>
        <taxon>Bacillati</taxon>
        <taxon>Actinomycetota</taxon>
        <taxon>Actinomycetes</taxon>
        <taxon>Kitasatosporales</taxon>
        <taxon>Streptomycetaceae</taxon>
        <taxon>Kitasatospora</taxon>
    </lineage>
</organism>
<feature type="signal peptide" evidence="1">
    <location>
        <begin position="1"/>
        <end position="36"/>
    </location>
</feature>
<dbReference type="Proteomes" id="UP001501752">
    <property type="component" value="Unassembled WGS sequence"/>
</dbReference>
<reference evidence="3" key="1">
    <citation type="journal article" date="2019" name="Int. J. Syst. Evol. Microbiol.">
        <title>The Global Catalogue of Microorganisms (GCM) 10K type strain sequencing project: providing services to taxonomists for standard genome sequencing and annotation.</title>
        <authorList>
            <consortium name="The Broad Institute Genomics Platform"/>
            <consortium name="The Broad Institute Genome Sequencing Center for Infectious Disease"/>
            <person name="Wu L."/>
            <person name="Ma J."/>
        </authorList>
    </citation>
    <scope>NUCLEOTIDE SEQUENCE [LARGE SCALE GENOMIC DNA]</scope>
    <source>
        <strain evidence="3">JCM 13006</strain>
    </source>
</reference>
<dbReference type="EMBL" id="BAABIS010000001">
    <property type="protein sequence ID" value="GAA4833339.1"/>
    <property type="molecule type" value="Genomic_DNA"/>
</dbReference>
<feature type="chain" id="PRO_5047477334" description="NlpC/P60 domain-containing protein" evidence="1">
    <location>
        <begin position="37"/>
        <end position="370"/>
    </location>
</feature>
<comment type="caution">
    <text evidence="2">The sequence shown here is derived from an EMBL/GenBank/DDBJ whole genome shotgun (WGS) entry which is preliminary data.</text>
</comment>
<keyword evidence="1" id="KW-0732">Signal</keyword>
<keyword evidence="3" id="KW-1185">Reference proteome</keyword>
<dbReference type="RefSeq" id="WP_345695074.1">
    <property type="nucleotide sequence ID" value="NZ_BAABIS010000001.1"/>
</dbReference>
<sequence>MPSSRIAKLTRTALATAIAASGIIAGTAFTTGSAHAASSVGGTISRDEVLTRANDWYNRQVPYDQQAWTTDLGGKNYRQDCSGFVSMAWHLNNSETTDTLDVRSLTTRIALTDLQPGDALDNDPHDGNSPYGSHIVLFDHWIDKSSGQFAFISEANSNDDMTKGTGTIGGYGNAGYFGLRYNNIIDAAWLAGDYPVAGNWDGGPADNVGIWRPSTGQFHLRNDDGGITKVDWGQAGDIPVSGNWDGGPANVGIWRPSTGEFHLRMDDGSLTKISWGQAGDIPVSGNWDGGPAENIGIWRPSTGEFHLRNDDGSLTKISWGQNGDIPVSANWDGGNGTNNGNIGIWRPSTAQFQLRNDDGSNTRLDWGQPR</sequence>
<proteinExistence type="predicted"/>
<dbReference type="Gene3D" id="3.90.1720.10">
    <property type="entry name" value="endopeptidase domain like (from Nostoc punctiforme)"/>
    <property type="match status" value="1"/>
</dbReference>
<dbReference type="InterPro" id="IPR015943">
    <property type="entry name" value="WD40/YVTN_repeat-like_dom_sf"/>
</dbReference>
<evidence type="ECO:0000313" key="3">
    <source>
        <dbReference type="Proteomes" id="UP001501752"/>
    </source>
</evidence>
<accession>A0ABP9D7G7</accession>
<evidence type="ECO:0000256" key="1">
    <source>
        <dbReference type="SAM" id="SignalP"/>
    </source>
</evidence>
<dbReference type="InterPro" id="IPR036322">
    <property type="entry name" value="WD40_repeat_dom_sf"/>
</dbReference>
<protein>
    <recommendedName>
        <fullName evidence="4">NlpC/P60 domain-containing protein</fullName>
    </recommendedName>
</protein>
<evidence type="ECO:0008006" key="4">
    <source>
        <dbReference type="Google" id="ProtNLM"/>
    </source>
</evidence>
<dbReference type="Gene3D" id="2.130.10.10">
    <property type="entry name" value="YVTN repeat-like/Quinoprotein amine dehydrogenase"/>
    <property type="match status" value="1"/>
</dbReference>